<organism evidence="6 7">
    <name type="scientific">Actinophytocola algeriensis</name>
    <dbReference type="NCBI Taxonomy" id="1768010"/>
    <lineage>
        <taxon>Bacteria</taxon>
        <taxon>Bacillati</taxon>
        <taxon>Actinomycetota</taxon>
        <taxon>Actinomycetes</taxon>
        <taxon>Pseudonocardiales</taxon>
        <taxon>Pseudonocardiaceae</taxon>
    </lineage>
</organism>
<evidence type="ECO:0000256" key="4">
    <source>
        <dbReference type="ARBA" id="ARBA00048819"/>
    </source>
</evidence>
<keyword evidence="1 5" id="KW-0436">Ligase</keyword>
<dbReference type="EMBL" id="JACHJQ010000006">
    <property type="protein sequence ID" value="MBB4909806.1"/>
    <property type="molecule type" value="Genomic_DNA"/>
</dbReference>
<evidence type="ECO:0000313" key="6">
    <source>
        <dbReference type="EMBL" id="MBB4909806.1"/>
    </source>
</evidence>
<proteinExistence type="inferred from homology"/>
<evidence type="ECO:0000256" key="5">
    <source>
        <dbReference type="HAMAP-Rule" id="MF_01609"/>
    </source>
</evidence>
<dbReference type="Proteomes" id="UP000520767">
    <property type="component" value="Unassembled WGS sequence"/>
</dbReference>
<dbReference type="InterPro" id="IPR006336">
    <property type="entry name" value="GCS2"/>
</dbReference>
<accession>A0A7W7QAX8</accession>
<dbReference type="RefSeq" id="WP_184813868.1">
    <property type="nucleotide sequence ID" value="NZ_JACHJQ010000006.1"/>
</dbReference>
<dbReference type="GO" id="GO:0004357">
    <property type="term" value="F:glutamate-cysteine ligase activity"/>
    <property type="evidence" value="ECO:0007669"/>
    <property type="project" value="UniProtKB-EC"/>
</dbReference>
<dbReference type="InterPro" id="IPR011793">
    <property type="entry name" value="YbdK"/>
</dbReference>
<dbReference type="InterPro" id="IPR050141">
    <property type="entry name" value="GCL_type2/YbdK_subfam"/>
</dbReference>
<dbReference type="HAMAP" id="MF_01609">
    <property type="entry name" value="Glu_cys_ligase_2"/>
    <property type="match status" value="1"/>
</dbReference>
<comment type="function">
    <text evidence="5">ATP-dependent carboxylate-amine ligase which exhibits weak glutamate--cysteine ligase activity.</text>
</comment>
<evidence type="ECO:0000256" key="1">
    <source>
        <dbReference type="ARBA" id="ARBA00022598"/>
    </source>
</evidence>
<comment type="similarity">
    <text evidence="5">Belongs to the glutamate--cysteine ligase type 2 family. YbdK subfamily.</text>
</comment>
<evidence type="ECO:0000256" key="2">
    <source>
        <dbReference type="ARBA" id="ARBA00022741"/>
    </source>
</evidence>
<dbReference type="PANTHER" id="PTHR36510:SF1">
    <property type="entry name" value="GLUTAMATE--CYSTEINE LIGASE 2-RELATED"/>
    <property type="match status" value="1"/>
</dbReference>
<dbReference type="AlphaFoldDB" id="A0A7W7QAX8"/>
<keyword evidence="2 5" id="KW-0547">Nucleotide-binding</keyword>
<dbReference type="Gene3D" id="3.30.590.20">
    <property type="match status" value="1"/>
</dbReference>
<dbReference type="SUPFAM" id="SSF55931">
    <property type="entry name" value="Glutamine synthetase/guanido kinase"/>
    <property type="match status" value="1"/>
</dbReference>
<dbReference type="Pfam" id="PF04107">
    <property type="entry name" value="GCS2"/>
    <property type="match status" value="1"/>
</dbReference>
<name>A0A7W7QAX8_9PSEU</name>
<comment type="caution">
    <text evidence="6">The sequence shown here is derived from an EMBL/GenBank/DDBJ whole genome shotgun (WGS) entry which is preliminary data.</text>
</comment>
<gene>
    <name evidence="6" type="ORF">FHR82_006064</name>
</gene>
<evidence type="ECO:0000313" key="7">
    <source>
        <dbReference type="Proteomes" id="UP000520767"/>
    </source>
</evidence>
<dbReference type="PANTHER" id="PTHR36510">
    <property type="entry name" value="GLUTAMATE--CYSTEINE LIGASE 2-RELATED"/>
    <property type="match status" value="1"/>
</dbReference>
<dbReference type="InterPro" id="IPR014746">
    <property type="entry name" value="Gln_synth/guanido_kin_cat_dom"/>
</dbReference>
<dbReference type="NCBIfam" id="NF010041">
    <property type="entry name" value="PRK13517.1-1"/>
    <property type="match status" value="1"/>
</dbReference>
<keyword evidence="3 5" id="KW-0067">ATP-binding</keyword>
<reference evidence="6 7" key="1">
    <citation type="submission" date="2020-08" db="EMBL/GenBank/DDBJ databases">
        <title>Genomic Encyclopedia of Type Strains, Phase III (KMG-III): the genomes of soil and plant-associated and newly described type strains.</title>
        <authorList>
            <person name="Whitman W."/>
        </authorList>
    </citation>
    <scope>NUCLEOTIDE SEQUENCE [LARGE SCALE GENOMIC DNA]</scope>
    <source>
        <strain evidence="6 7">CECT 8960</strain>
    </source>
</reference>
<dbReference type="EC" id="6.3.2.2" evidence="5"/>
<dbReference type="NCBIfam" id="TIGR02050">
    <property type="entry name" value="gshA_cyan_rel"/>
    <property type="match status" value="1"/>
</dbReference>
<protein>
    <recommendedName>
        <fullName evidence="5">Putative glutamate--cysteine ligase 2</fullName>
        <ecNumber evidence="5">6.3.2.2</ecNumber>
    </recommendedName>
    <alternativeName>
        <fullName evidence="5">Gamma-glutamylcysteine synthetase 2</fullName>
        <shortName evidence="5">GCS 2</shortName>
        <shortName evidence="5">Gamma-GCS 2</shortName>
    </alternativeName>
</protein>
<keyword evidence="7" id="KW-1185">Reference proteome</keyword>
<sequence>MSTFGVEEEFLLADPETGRAVPAAPEVLKAAREEPVPGAVHAELSQTQVEAATVPCASLDDLEHELMAGRARLAAAARSCGVWLLPSGTSPLGGAAVPADGARFASITARYADVVRDYQACGCHVHVGVLDRETAVAVCNHLRPWLPTLLALSVNSPYHEGRDTGYASWRIVEQSRFPGAGVPPWCHDAADYDERVARLVDSGVLLDEAQSFWLARPSPTWPTVELRVADTAVDVSGALLQATLSRALVTTALGDLSLGREAPRLDDQVLAAAVWSAARYGLGGVGVHPVRGYRVPATELLDELIVRVAPALAEAGDLAAARELFAGVLRRGTGAERQRAVGEPLDVVRLLAIGVSYED</sequence>
<dbReference type="GO" id="GO:0005524">
    <property type="term" value="F:ATP binding"/>
    <property type="evidence" value="ECO:0007669"/>
    <property type="project" value="UniProtKB-KW"/>
</dbReference>
<evidence type="ECO:0000256" key="3">
    <source>
        <dbReference type="ARBA" id="ARBA00022840"/>
    </source>
</evidence>
<comment type="catalytic activity">
    <reaction evidence="4 5">
        <text>L-cysteine + L-glutamate + ATP = gamma-L-glutamyl-L-cysteine + ADP + phosphate + H(+)</text>
        <dbReference type="Rhea" id="RHEA:13285"/>
        <dbReference type="ChEBI" id="CHEBI:15378"/>
        <dbReference type="ChEBI" id="CHEBI:29985"/>
        <dbReference type="ChEBI" id="CHEBI:30616"/>
        <dbReference type="ChEBI" id="CHEBI:35235"/>
        <dbReference type="ChEBI" id="CHEBI:43474"/>
        <dbReference type="ChEBI" id="CHEBI:58173"/>
        <dbReference type="ChEBI" id="CHEBI:456216"/>
        <dbReference type="EC" id="6.3.2.2"/>
    </reaction>
</comment>
<dbReference type="GO" id="GO:0042398">
    <property type="term" value="P:modified amino acid biosynthetic process"/>
    <property type="evidence" value="ECO:0007669"/>
    <property type="project" value="InterPro"/>
</dbReference>